<keyword evidence="1" id="KW-0175">Coiled coil</keyword>
<organism evidence="3">
    <name type="scientific">Fagus sylvatica</name>
    <name type="common">Beechnut</name>
    <dbReference type="NCBI Taxonomy" id="28930"/>
    <lineage>
        <taxon>Eukaryota</taxon>
        <taxon>Viridiplantae</taxon>
        <taxon>Streptophyta</taxon>
        <taxon>Embryophyta</taxon>
        <taxon>Tracheophyta</taxon>
        <taxon>Spermatophyta</taxon>
        <taxon>Magnoliopsida</taxon>
        <taxon>eudicotyledons</taxon>
        <taxon>Gunneridae</taxon>
        <taxon>Pentapetalae</taxon>
        <taxon>rosids</taxon>
        <taxon>fabids</taxon>
        <taxon>Fagales</taxon>
        <taxon>Fagaceae</taxon>
        <taxon>Fagus</taxon>
    </lineage>
</organism>
<proteinExistence type="predicted"/>
<keyword evidence="2" id="KW-0812">Transmembrane</keyword>
<feature type="transmembrane region" description="Helical" evidence="2">
    <location>
        <begin position="66"/>
        <end position="91"/>
    </location>
</feature>
<feature type="coiled-coil region" evidence="1">
    <location>
        <begin position="33"/>
        <end position="60"/>
    </location>
</feature>
<name>A0A2N9EYC9_FAGSY</name>
<sequence>MEGKEEALKSNVLIRCAKAAFLLSALKFPNSTTDHQDEEKEKLRREMREMEMELARERVKNKKIKLCGLMELVTQVALLLSLSTFLLMLALNRIDL</sequence>
<dbReference type="EMBL" id="OIVN01000668">
    <property type="protein sequence ID" value="SPC83747.1"/>
    <property type="molecule type" value="Genomic_DNA"/>
</dbReference>
<evidence type="ECO:0000313" key="3">
    <source>
        <dbReference type="EMBL" id="SPC83747.1"/>
    </source>
</evidence>
<protein>
    <submittedName>
        <fullName evidence="3">Uncharacterized protein</fullName>
    </submittedName>
</protein>
<evidence type="ECO:0000256" key="1">
    <source>
        <dbReference type="SAM" id="Coils"/>
    </source>
</evidence>
<dbReference type="AlphaFoldDB" id="A0A2N9EYC9"/>
<accession>A0A2N9EYC9</accession>
<reference evidence="3" key="1">
    <citation type="submission" date="2018-02" db="EMBL/GenBank/DDBJ databases">
        <authorList>
            <person name="Cohen D.B."/>
            <person name="Kent A.D."/>
        </authorList>
    </citation>
    <scope>NUCLEOTIDE SEQUENCE</scope>
</reference>
<keyword evidence="2" id="KW-0472">Membrane</keyword>
<gene>
    <name evidence="3" type="ORF">FSB_LOCUS11629</name>
</gene>
<keyword evidence="2" id="KW-1133">Transmembrane helix</keyword>
<evidence type="ECO:0000256" key="2">
    <source>
        <dbReference type="SAM" id="Phobius"/>
    </source>
</evidence>